<gene>
    <name evidence="1" type="ORF">DPMN_012871</name>
</gene>
<accession>A0A9D4N6B6</accession>
<name>A0A9D4N6B6_DREPO</name>
<dbReference type="Proteomes" id="UP000828390">
    <property type="component" value="Unassembled WGS sequence"/>
</dbReference>
<reference evidence="1" key="1">
    <citation type="journal article" date="2019" name="bioRxiv">
        <title>The Genome of the Zebra Mussel, Dreissena polymorpha: A Resource for Invasive Species Research.</title>
        <authorList>
            <person name="McCartney M.A."/>
            <person name="Auch B."/>
            <person name="Kono T."/>
            <person name="Mallez S."/>
            <person name="Zhang Y."/>
            <person name="Obille A."/>
            <person name="Becker A."/>
            <person name="Abrahante J.E."/>
            <person name="Garbe J."/>
            <person name="Badalamenti J.P."/>
            <person name="Herman A."/>
            <person name="Mangelson H."/>
            <person name="Liachko I."/>
            <person name="Sullivan S."/>
            <person name="Sone E.D."/>
            <person name="Koren S."/>
            <person name="Silverstein K.A.T."/>
            <person name="Beckman K.B."/>
            <person name="Gohl D.M."/>
        </authorList>
    </citation>
    <scope>NUCLEOTIDE SEQUENCE</scope>
    <source>
        <strain evidence="1">Duluth1</strain>
        <tissue evidence="1">Whole animal</tissue>
    </source>
</reference>
<comment type="caution">
    <text evidence="1">The sequence shown here is derived from an EMBL/GenBank/DDBJ whole genome shotgun (WGS) entry which is preliminary data.</text>
</comment>
<protein>
    <submittedName>
        <fullName evidence="1">Uncharacterized protein</fullName>
    </submittedName>
</protein>
<keyword evidence="2" id="KW-1185">Reference proteome</keyword>
<sequence length="162" mass="18301">MQSRQVLTKTYDLASLSLSLLVSLSLGAIEWLCVQRKVDSQDALLICRPLMLMPHVKHITHHHLFIKHDQSPMGRRKQSSMHGTAITVYPCVRKTAILPHSSLPGEDIATKLHLRATLLQVMDTPDAMMRLLQTSLTKPNVLTMHCYGLMISRTVSFKRYTG</sequence>
<dbReference type="AlphaFoldDB" id="A0A9D4N6B6"/>
<organism evidence="1 2">
    <name type="scientific">Dreissena polymorpha</name>
    <name type="common">Zebra mussel</name>
    <name type="synonym">Mytilus polymorpha</name>
    <dbReference type="NCBI Taxonomy" id="45954"/>
    <lineage>
        <taxon>Eukaryota</taxon>
        <taxon>Metazoa</taxon>
        <taxon>Spiralia</taxon>
        <taxon>Lophotrochozoa</taxon>
        <taxon>Mollusca</taxon>
        <taxon>Bivalvia</taxon>
        <taxon>Autobranchia</taxon>
        <taxon>Heteroconchia</taxon>
        <taxon>Euheterodonta</taxon>
        <taxon>Imparidentia</taxon>
        <taxon>Neoheterodontei</taxon>
        <taxon>Myida</taxon>
        <taxon>Dreissenoidea</taxon>
        <taxon>Dreissenidae</taxon>
        <taxon>Dreissena</taxon>
    </lineage>
</organism>
<evidence type="ECO:0000313" key="2">
    <source>
        <dbReference type="Proteomes" id="UP000828390"/>
    </source>
</evidence>
<reference evidence="1" key="2">
    <citation type="submission" date="2020-11" db="EMBL/GenBank/DDBJ databases">
        <authorList>
            <person name="McCartney M.A."/>
            <person name="Auch B."/>
            <person name="Kono T."/>
            <person name="Mallez S."/>
            <person name="Becker A."/>
            <person name="Gohl D.M."/>
            <person name="Silverstein K.A.T."/>
            <person name="Koren S."/>
            <person name="Bechman K.B."/>
            <person name="Herman A."/>
            <person name="Abrahante J.E."/>
            <person name="Garbe J."/>
        </authorList>
    </citation>
    <scope>NUCLEOTIDE SEQUENCE</scope>
    <source>
        <strain evidence="1">Duluth1</strain>
        <tissue evidence="1">Whole animal</tissue>
    </source>
</reference>
<evidence type="ECO:0000313" key="1">
    <source>
        <dbReference type="EMBL" id="KAH3888831.1"/>
    </source>
</evidence>
<proteinExistence type="predicted"/>
<dbReference type="EMBL" id="JAIWYP010000001">
    <property type="protein sequence ID" value="KAH3888831.1"/>
    <property type="molecule type" value="Genomic_DNA"/>
</dbReference>